<proteinExistence type="predicted"/>
<feature type="compositionally biased region" description="Basic and acidic residues" evidence="1">
    <location>
        <begin position="895"/>
        <end position="905"/>
    </location>
</feature>
<keyword evidence="2" id="KW-0812">Transmembrane</keyword>
<accession>A0A8H7XNG4</accession>
<feature type="compositionally biased region" description="Acidic residues" evidence="1">
    <location>
        <begin position="133"/>
        <end position="162"/>
    </location>
</feature>
<dbReference type="EMBL" id="JAFIQS010000011">
    <property type="protein sequence ID" value="KAG5164830.1"/>
    <property type="molecule type" value="Genomic_DNA"/>
</dbReference>
<keyword evidence="2" id="KW-1133">Transmembrane helix</keyword>
<dbReference type="InterPro" id="IPR040410">
    <property type="entry name" value="UPF0658_Golgi"/>
</dbReference>
<feature type="transmembrane region" description="Helical" evidence="2">
    <location>
        <begin position="507"/>
        <end position="533"/>
    </location>
</feature>
<feature type="region of interest" description="Disordered" evidence="1">
    <location>
        <begin position="850"/>
        <end position="958"/>
    </location>
</feature>
<reference evidence="3" key="1">
    <citation type="submission" date="2021-02" db="EMBL/GenBank/DDBJ databases">
        <title>Psilocybe cubensis genome.</title>
        <authorList>
            <person name="Mckernan K.J."/>
            <person name="Crawford S."/>
            <person name="Trippe A."/>
            <person name="Kane L.T."/>
            <person name="Mclaughlin S."/>
        </authorList>
    </citation>
    <scope>NUCLEOTIDE SEQUENCE [LARGE SCALE GENOMIC DNA]</scope>
    <source>
        <strain evidence="3">MGC-MH-2018</strain>
    </source>
</reference>
<gene>
    <name evidence="3" type="ORF">JR316_010473</name>
</gene>
<feature type="compositionally biased region" description="Polar residues" evidence="1">
    <location>
        <begin position="943"/>
        <end position="958"/>
    </location>
</feature>
<organism evidence="3">
    <name type="scientific">Psilocybe cubensis</name>
    <name type="common">Psychedelic mushroom</name>
    <name type="synonym">Stropharia cubensis</name>
    <dbReference type="NCBI Taxonomy" id="181762"/>
    <lineage>
        <taxon>Eukaryota</taxon>
        <taxon>Fungi</taxon>
        <taxon>Dikarya</taxon>
        <taxon>Basidiomycota</taxon>
        <taxon>Agaricomycotina</taxon>
        <taxon>Agaricomycetes</taxon>
        <taxon>Agaricomycetidae</taxon>
        <taxon>Agaricales</taxon>
        <taxon>Agaricineae</taxon>
        <taxon>Strophariaceae</taxon>
        <taxon>Psilocybe</taxon>
    </lineage>
</organism>
<dbReference type="AlphaFoldDB" id="A0A8H7XNG4"/>
<feature type="compositionally biased region" description="Low complexity" evidence="1">
    <location>
        <begin position="860"/>
        <end position="894"/>
    </location>
</feature>
<evidence type="ECO:0000256" key="2">
    <source>
        <dbReference type="SAM" id="Phobius"/>
    </source>
</evidence>
<feature type="compositionally biased region" description="Low complexity" evidence="1">
    <location>
        <begin position="163"/>
        <end position="179"/>
    </location>
</feature>
<dbReference type="PANTHER" id="PTHR34391">
    <property type="entry name" value="UPF0658 GOLGI APPARATUS MEMBRANE PROTEIN C1952.10C-RELATED"/>
    <property type="match status" value="1"/>
</dbReference>
<dbReference type="GO" id="GO:0005794">
    <property type="term" value="C:Golgi apparatus"/>
    <property type="evidence" value="ECO:0007669"/>
    <property type="project" value="TreeGrafter"/>
</dbReference>
<comment type="caution">
    <text evidence="3">The sequence shown here is derived from an EMBL/GenBank/DDBJ whole genome shotgun (WGS) entry which is preliminary data.</text>
</comment>
<feature type="transmembrane region" description="Helical" evidence="2">
    <location>
        <begin position="586"/>
        <end position="609"/>
    </location>
</feature>
<feature type="transmembrane region" description="Helical" evidence="2">
    <location>
        <begin position="48"/>
        <end position="69"/>
    </location>
</feature>
<evidence type="ECO:0000313" key="3">
    <source>
        <dbReference type="EMBL" id="KAG5164830.1"/>
    </source>
</evidence>
<feature type="transmembrane region" description="Helical" evidence="2">
    <location>
        <begin position="615"/>
        <end position="636"/>
    </location>
</feature>
<evidence type="ECO:0000256" key="1">
    <source>
        <dbReference type="SAM" id="MobiDB-lite"/>
    </source>
</evidence>
<sequence>MAPVLRFQNTAKHMISREETRQYLKYTLSVARIKLLYEKITLTRYTSLYFLSTLLACIVLSALQVVSLVHDSEGVVNVSSVLDDYNRDVGIAVLKGDTVQLCSGLPHQSGTVCNDIINFKDTHDDLNVRNDLFESDSDDSDDFDDSDSDSEFSSDDSDDEFEATPTTTSSAVTSSAQTTSSFEVTISTETLSSSVVTIDSSTTFVEVITTSPPIPDPSTEVRTSTSEILTTSVPPVLETPSSSSSVVVPVVTPTLTVVTTSSSSSLTSLSSIVFPPASSTTSFIFSSSQISTSPSTSIVPTSSIVETSVVVEGTTTFPDAPNIPVVTSASVTSSSQQPFPSVVTPSVPAGTASPVGSHNNSPEFLEEDCIISLTWLKEVIRDTQREDIVIFVFQFWLFGLSVVTVLNESIPHLGAGCFGHILGTAWAGYRVYSTHGLMDRYRNHMVPEACSGRDIMGDWWENRIEDGIALLALQAVSLVIVLLLSLKLFNVYARQTFKRAGASSDVLFVYKLVLVFSVCLQLSGFISVASAAIWIDKVSHAPLAGLAKHAKLYLSAFIVTSLIQIPWVILGWVCVRRESRAKFSMFCLLSAILLGVSIAMFCSHLYRFLVSSWPFFASMTITAFILVVGTTVLGVFCRLKFGGGLAEHLRDTENRPDQRFDPVYFTAKDKFHDLEKFGPPYQTTELPTVPLPLDDQQYGKFPVPLYASSPDATTKFSNTVSRPPVPTLNVPSVDVPIVPVTRMSVFSKVLREFSMRPPSPSVKSMMPEPLTPTIPQAPSVPPHASVSQPVPLTPGDIVGSSSEAQTKEIATPGLLALASPMDTASAYSFVTPRQTMVNQELPIGVRKGGIPCESANNRQSSGSAYSATSSTRKYGLPSNPRQSTSSSFSFTNSSLRREPKPRESVASKFSFTTRSVGFPEDPRSSVASDTRSVGSRLVGLPSNPRSRMVSSTQSHSGV</sequence>
<feature type="transmembrane region" description="Helical" evidence="2">
    <location>
        <begin position="553"/>
        <end position="574"/>
    </location>
</feature>
<name>A0A8H7XNG4_PSICU</name>
<dbReference type="PANTHER" id="PTHR34391:SF2">
    <property type="entry name" value="TRP C-TERMINAL DOMAIN-CONTAINING PROTEIN"/>
    <property type="match status" value="1"/>
</dbReference>
<keyword evidence="2" id="KW-0472">Membrane</keyword>
<protein>
    <submittedName>
        <fullName evidence="3">Uncharacterized protein</fullName>
    </submittedName>
</protein>
<feature type="transmembrane region" description="Helical" evidence="2">
    <location>
        <begin position="468"/>
        <end position="486"/>
    </location>
</feature>
<feature type="region of interest" description="Disordered" evidence="1">
    <location>
        <begin position="130"/>
        <end position="179"/>
    </location>
</feature>